<dbReference type="Proteomes" id="UP000001887">
    <property type="component" value="Chromosome"/>
</dbReference>
<dbReference type="SUPFAM" id="SSF52540">
    <property type="entry name" value="P-loop containing nucleoside triphosphate hydrolases"/>
    <property type="match status" value="1"/>
</dbReference>
<evidence type="ECO:0000256" key="8">
    <source>
        <dbReference type="ARBA" id="ARBA00023125"/>
    </source>
</evidence>
<feature type="binding site" evidence="15">
    <location>
        <begin position="19"/>
        <end position="26"/>
    </location>
    <ligand>
        <name>ATP</name>
        <dbReference type="ChEBI" id="CHEBI:30616"/>
    </ligand>
</feature>
<evidence type="ECO:0000313" key="18">
    <source>
        <dbReference type="EMBL" id="ADB16939.1"/>
    </source>
</evidence>
<proteinExistence type="predicted"/>
<dbReference type="STRING" id="530564.Psta_2269"/>
<dbReference type="Pfam" id="PF12705">
    <property type="entry name" value="PDDEXK_1"/>
    <property type="match status" value="1"/>
</dbReference>
<evidence type="ECO:0000256" key="11">
    <source>
        <dbReference type="ARBA" id="ARBA00034617"/>
    </source>
</evidence>
<dbReference type="eggNOG" id="COG1074">
    <property type="taxonomic scope" value="Bacteria"/>
</dbReference>
<dbReference type="InterPro" id="IPR000212">
    <property type="entry name" value="DNA_helicase_UvrD/REP"/>
</dbReference>
<dbReference type="PROSITE" id="PS51217">
    <property type="entry name" value="UVRD_HELICASE_CTER"/>
    <property type="match status" value="1"/>
</dbReference>
<dbReference type="PANTHER" id="PTHR11070">
    <property type="entry name" value="UVRD / RECB / PCRA DNA HELICASE FAMILY MEMBER"/>
    <property type="match status" value="1"/>
</dbReference>
<evidence type="ECO:0000256" key="4">
    <source>
        <dbReference type="ARBA" id="ARBA00022801"/>
    </source>
</evidence>
<keyword evidence="8" id="KW-0238">DNA-binding</keyword>
<evidence type="ECO:0000256" key="13">
    <source>
        <dbReference type="ARBA" id="ARBA00034923"/>
    </source>
</evidence>
<dbReference type="InterPro" id="IPR027417">
    <property type="entry name" value="P-loop_NTPase"/>
</dbReference>
<keyword evidence="4 15" id="KW-0378">Hydrolase</keyword>
<evidence type="ECO:0000256" key="5">
    <source>
        <dbReference type="ARBA" id="ARBA00022806"/>
    </source>
</evidence>
<dbReference type="GO" id="GO:0005524">
    <property type="term" value="F:ATP binding"/>
    <property type="evidence" value="ECO:0007669"/>
    <property type="project" value="UniProtKB-UniRule"/>
</dbReference>
<dbReference type="OrthoDB" id="9810135at2"/>
<dbReference type="Pfam" id="PF13361">
    <property type="entry name" value="UvrD_C"/>
    <property type="match status" value="1"/>
</dbReference>
<organism evidence="18 19">
    <name type="scientific">Pirellula staleyi (strain ATCC 27377 / DSM 6068 / ICPB 4128)</name>
    <name type="common">Pirella staleyi</name>
    <dbReference type="NCBI Taxonomy" id="530564"/>
    <lineage>
        <taxon>Bacteria</taxon>
        <taxon>Pseudomonadati</taxon>
        <taxon>Planctomycetota</taxon>
        <taxon>Planctomycetia</taxon>
        <taxon>Pirellulales</taxon>
        <taxon>Pirellulaceae</taxon>
        <taxon>Pirellula</taxon>
    </lineage>
</organism>
<evidence type="ECO:0000256" key="10">
    <source>
        <dbReference type="ARBA" id="ARBA00023235"/>
    </source>
</evidence>
<evidence type="ECO:0000259" key="17">
    <source>
        <dbReference type="PROSITE" id="PS51217"/>
    </source>
</evidence>
<keyword evidence="2 15" id="KW-0547">Nucleotide-binding</keyword>
<keyword evidence="6" id="KW-0269">Exonuclease</keyword>
<dbReference type="GO" id="GO:0043138">
    <property type="term" value="F:3'-5' DNA helicase activity"/>
    <property type="evidence" value="ECO:0007669"/>
    <property type="project" value="UniProtKB-EC"/>
</dbReference>
<gene>
    <name evidence="18" type="ordered locus">Psta_2269</name>
</gene>
<dbReference type="InterPro" id="IPR014016">
    <property type="entry name" value="UvrD-like_ATP-bd"/>
</dbReference>
<evidence type="ECO:0000313" key="19">
    <source>
        <dbReference type="Proteomes" id="UP000001887"/>
    </source>
</evidence>
<evidence type="ECO:0000256" key="9">
    <source>
        <dbReference type="ARBA" id="ARBA00023204"/>
    </source>
</evidence>
<evidence type="ECO:0000259" key="16">
    <source>
        <dbReference type="PROSITE" id="PS51198"/>
    </source>
</evidence>
<dbReference type="PANTHER" id="PTHR11070:SF2">
    <property type="entry name" value="ATP-DEPENDENT DNA HELICASE SRS2"/>
    <property type="match status" value="1"/>
</dbReference>
<dbReference type="GO" id="GO:0000725">
    <property type="term" value="P:recombinational repair"/>
    <property type="evidence" value="ECO:0007669"/>
    <property type="project" value="TreeGrafter"/>
</dbReference>
<dbReference type="HOGENOM" id="CLU_290163_0_0_0"/>
<keyword evidence="5 15" id="KW-0347">Helicase</keyword>
<dbReference type="EC" id="5.6.2.4" evidence="12"/>
<dbReference type="InterPro" id="IPR011335">
    <property type="entry name" value="Restrct_endonuc-II-like"/>
</dbReference>
<evidence type="ECO:0000256" key="7">
    <source>
        <dbReference type="ARBA" id="ARBA00022840"/>
    </source>
</evidence>
<keyword evidence="10" id="KW-0413">Isomerase</keyword>
<keyword evidence="19" id="KW-1185">Reference proteome</keyword>
<evidence type="ECO:0000256" key="3">
    <source>
        <dbReference type="ARBA" id="ARBA00022763"/>
    </source>
</evidence>
<dbReference type="KEGG" id="psl:Psta_2269"/>
<dbReference type="GO" id="GO:0033202">
    <property type="term" value="C:DNA helicase complex"/>
    <property type="evidence" value="ECO:0007669"/>
    <property type="project" value="TreeGrafter"/>
</dbReference>
<evidence type="ECO:0000256" key="14">
    <source>
        <dbReference type="ARBA" id="ARBA00048988"/>
    </source>
</evidence>
<keyword evidence="1" id="KW-0540">Nuclease</keyword>
<keyword evidence="3" id="KW-0227">DNA damage</keyword>
<dbReference type="InterPro" id="IPR014017">
    <property type="entry name" value="DNA_helicase_UvrD-like_C"/>
</dbReference>
<feature type="domain" description="UvrD-like helicase C-terminal" evidence="17">
    <location>
        <begin position="447"/>
        <end position="685"/>
    </location>
</feature>
<accession>D2R2U9</accession>
<dbReference type="AlphaFoldDB" id="D2R2U9"/>
<sequence length="1049" mass="116079">MSKTLATKSPSPARVVIRASAGTGKTYRLTGHYLQLLVDGVPPRNILATTFTRKAAGEIFDRILLRLAQAALTDEACQQLAAAIARPQLTVTKCQELLTSILSQLDALQVGTLDSFFARIATSLALELSLPLGWSICEYEEDLRMRRDAIEAVLDTEKTSDLLTLVNLLFKGEARRGVSDLVLDTVNSLYSLYRETSRDAWQKIPALARVSHSDVEAAIDCLSEFPMTDKRFDKSRVESIAAIEAEDFKLFLEKGIPSKLAAGEDKFYGKEIPPPIIAIYRTLIQHAASQLVHQVAMQTEATWQLLDHFAGVYQRLQREHRSLRFDDVTQQLAAGLDSSKLAQSTSRLGTRIEHLLLDEFQDTSLTQWRVLLPIATQMLATHPASTLLCVGDVKQAIYGWRGGLASIFAAVQEQLPEIASEELATSYRCSQPVIDCVNLVFKNLLQHTSLENASEAVKKWQTTFPQHSTAKKELSGYVALHVAPAADEGETQKRLRLQYAANLIAQLAAAHPTRSLGVLVRKNDTVAEMMLLLRQRSVRASEEGGNALCDSAPVEIILSALRLAEHPADSVARFHLAHSPLGHALGFDADQFDDTSLAAEISARIRRDLLEQGYGKVVLAWARILAPHCQPRDEARLGQLVEMAYQLGNNPSLRIERLIEIIETRRVSDPAAAKVRVMTVHQAKGLEFDLVVLPELDESLTGQVPMFVTGRSSPYGPVDTVCRYANKQTQQQLGKSLVELFQTHTDAAVTESLCVMYVAMTRAIHAMYMVVDPPTKTGTLKRDYAGLLKATLTTSEVLPNSVAFETGEETWRPDHAAIDLTLDTVPDDYASEIPTIDPIDIAKKPAFPPRLVDRVSPSELEGGPKVRMDFLLGTSDRLALARGTLIHGWMELVDWTDKPLPTDEALRASDYAASSEPAELDAMIAEFRRYLAQPAIRELLSTERYAEHRGELQLLREHPFAVRDGEQLLTGSFDRVVLWSQGGKVIGAEVIDFKTDHGKDADELSSRVAFYTPQLRAYRRAIMSLYHLPESQVTLTLAFLKSGTIESVA</sequence>
<evidence type="ECO:0000256" key="1">
    <source>
        <dbReference type="ARBA" id="ARBA00022722"/>
    </source>
</evidence>
<dbReference type="Gene3D" id="3.90.320.10">
    <property type="match status" value="1"/>
</dbReference>
<name>D2R2U9_PIRSD</name>
<dbReference type="EMBL" id="CP001848">
    <property type="protein sequence ID" value="ADB16939.1"/>
    <property type="molecule type" value="Genomic_DNA"/>
</dbReference>
<dbReference type="InterPro" id="IPR038726">
    <property type="entry name" value="PDDEXK_AddAB-type"/>
</dbReference>
<comment type="catalytic activity">
    <reaction evidence="11">
        <text>Couples ATP hydrolysis with the unwinding of duplex DNA by translocating in the 3'-5' direction.</text>
        <dbReference type="EC" id="5.6.2.4"/>
    </reaction>
</comment>
<evidence type="ECO:0000256" key="12">
    <source>
        <dbReference type="ARBA" id="ARBA00034808"/>
    </source>
</evidence>
<dbReference type="GO" id="GO:0003677">
    <property type="term" value="F:DNA binding"/>
    <property type="evidence" value="ECO:0007669"/>
    <property type="project" value="UniProtKB-KW"/>
</dbReference>
<feature type="domain" description="UvrD-like helicase ATP-binding" evidence="16">
    <location>
        <begin position="1"/>
        <end position="430"/>
    </location>
</feature>
<keyword evidence="9" id="KW-0234">DNA repair</keyword>
<reference evidence="18 19" key="1">
    <citation type="journal article" date="2009" name="Stand. Genomic Sci.">
        <title>Complete genome sequence of Pirellula staleyi type strain (ATCC 27377).</title>
        <authorList>
            <person name="Clum A."/>
            <person name="Tindall B.J."/>
            <person name="Sikorski J."/>
            <person name="Ivanova N."/>
            <person name="Mavrommatis K."/>
            <person name="Lucas S."/>
            <person name="Glavina del Rio T."/>
            <person name="Nolan M."/>
            <person name="Chen F."/>
            <person name="Tice H."/>
            <person name="Pitluck S."/>
            <person name="Cheng J.F."/>
            <person name="Chertkov O."/>
            <person name="Brettin T."/>
            <person name="Han C."/>
            <person name="Detter J.C."/>
            <person name="Kuske C."/>
            <person name="Bruce D."/>
            <person name="Goodwin L."/>
            <person name="Ovchinikova G."/>
            <person name="Pati A."/>
            <person name="Mikhailova N."/>
            <person name="Chen A."/>
            <person name="Palaniappan K."/>
            <person name="Land M."/>
            <person name="Hauser L."/>
            <person name="Chang Y.J."/>
            <person name="Jeffries C.D."/>
            <person name="Chain P."/>
            <person name="Rohde M."/>
            <person name="Goker M."/>
            <person name="Bristow J."/>
            <person name="Eisen J.A."/>
            <person name="Markowitz V."/>
            <person name="Hugenholtz P."/>
            <person name="Kyrpides N.C."/>
            <person name="Klenk H.P."/>
            <person name="Lapidus A."/>
        </authorList>
    </citation>
    <scope>NUCLEOTIDE SEQUENCE [LARGE SCALE GENOMIC DNA]</scope>
    <source>
        <strain evidence="19">ATCC 27377 / DSM 6068 / ICPB 4128</strain>
    </source>
</reference>
<dbReference type="SUPFAM" id="SSF52980">
    <property type="entry name" value="Restriction endonuclease-like"/>
    <property type="match status" value="1"/>
</dbReference>
<dbReference type="GO" id="GO:0005829">
    <property type="term" value="C:cytosol"/>
    <property type="evidence" value="ECO:0007669"/>
    <property type="project" value="TreeGrafter"/>
</dbReference>
<dbReference type="Gene3D" id="3.40.50.300">
    <property type="entry name" value="P-loop containing nucleotide triphosphate hydrolases"/>
    <property type="match status" value="2"/>
</dbReference>
<evidence type="ECO:0000256" key="6">
    <source>
        <dbReference type="ARBA" id="ARBA00022839"/>
    </source>
</evidence>
<dbReference type="Gene3D" id="1.10.3170.10">
    <property type="entry name" value="Recbcd, chain B, domain 2"/>
    <property type="match status" value="1"/>
</dbReference>
<comment type="catalytic activity">
    <reaction evidence="14">
        <text>ATP + H2O = ADP + phosphate + H(+)</text>
        <dbReference type="Rhea" id="RHEA:13065"/>
        <dbReference type="ChEBI" id="CHEBI:15377"/>
        <dbReference type="ChEBI" id="CHEBI:15378"/>
        <dbReference type="ChEBI" id="CHEBI:30616"/>
        <dbReference type="ChEBI" id="CHEBI:43474"/>
        <dbReference type="ChEBI" id="CHEBI:456216"/>
        <dbReference type="EC" id="5.6.2.4"/>
    </reaction>
</comment>
<protein>
    <recommendedName>
        <fullName evidence="12">DNA 3'-5' helicase</fullName>
        <ecNumber evidence="12">5.6.2.4</ecNumber>
    </recommendedName>
    <alternativeName>
        <fullName evidence="13">DNA 3'-5' helicase II</fullName>
    </alternativeName>
</protein>
<dbReference type="Pfam" id="PF00580">
    <property type="entry name" value="UvrD-helicase"/>
    <property type="match status" value="1"/>
</dbReference>
<evidence type="ECO:0000256" key="15">
    <source>
        <dbReference type="PROSITE-ProRule" id="PRU00560"/>
    </source>
</evidence>
<dbReference type="PROSITE" id="PS51198">
    <property type="entry name" value="UVRD_HELICASE_ATP_BIND"/>
    <property type="match status" value="1"/>
</dbReference>
<dbReference type="GO" id="GO:0004527">
    <property type="term" value="F:exonuclease activity"/>
    <property type="evidence" value="ECO:0007669"/>
    <property type="project" value="UniProtKB-KW"/>
</dbReference>
<dbReference type="InterPro" id="IPR011604">
    <property type="entry name" value="PDDEXK-like_dom_sf"/>
</dbReference>
<evidence type="ECO:0000256" key="2">
    <source>
        <dbReference type="ARBA" id="ARBA00022741"/>
    </source>
</evidence>
<keyword evidence="7 15" id="KW-0067">ATP-binding</keyword>